<reference evidence="2 3" key="1">
    <citation type="submission" date="2020-09" db="EMBL/GenBank/DDBJ databases">
        <title>De no assembly of potato wild relative species, Solanum commersonii.</title>
        <authorList>
            <person name="Cho K."/>
        </authorList>
    </citation>
    <scope>NUCLEOTIDE SEQUENCE [LARGE SCALE GENOMIC DNA]</scope>
    <source>
        <strain evidence="2">LZ3.2</strain>
        <tissue evidence="2">Leaf</tissue>
    </source>
</reference>
<organism evidence="2 3">
    <name type="scientific">Solanum commersonii</name>
    <name type="common">Commerson's wild potato</name>
    <name type="synonym">Commerson's nightshade</name>
    <dbReference type="NCBI Taxonomy" id="4109"/>
    <lineage>
        <taxon>Eukaryota</taxon>
        <taxon>Viridiplantae</taxon>
        <taxon>Streptophyta</taxon>
        <taxon>Embryophyta</taxon>
        <taxon>Tracheophyta</taxon>
        <taxon>Spermatophyta</taxon>
        <taxon>Magnoliopsida</taxon>
        <taxon>eudicotyledons</taxon>
        <taxon>Gunneridae</taxon>
        <taxon>Pentapetalae</taxon>
        <taxon>asterids</taxon>
        <taxon>lamiids</taxon>
        <taxon>Solanales</taxon>
        <taxon>Solanaceae</taxon>
        <taxon>Solanoideae</taxon>
        <taxon>Solaneae</taxon>
        <taxon>Solanum</taxon>
    </lineage>
</organism>
<name>A0A9J5XR06_SOLCO</name>
<keyword evidence="3" id="KW-1185">Reference proteome</keyword>
<dbReference type="AlphaFoldDB" id="A0A9J5XR06"/>
<proteinExistence type="predicted"/>
<gene>
    <name evidence="2" type="ORF">H5410_040743</name>
</gene>
<feature type="compositionally biased region" description="Acidic residues" evidence="1">
    <location>
        <begin position="111"/>
        <end position="127"/>
    </location>
</feature>
<accession>A0A9J5XR06</accession>
<evidence type="ECO:0000313" key="3">
    <source>
        <dbReference type="Proteomes" id="UP000824120"/>
    </source>
</evidence>
<dbReference type="EMBL" id="JACXVP010000008">
    <property type="protein sequence ID" value="KAG5590229.1"/>
    <property type="molecule type" value="Genomic_DNA"/>
</dbReference>
<feature type="region of interest" description="Disordered" evidence="1">
    <location>
        <begin position="111"/>
        <end position="134"/>
    </location>
</feature>
<comment type="caution">
    <text evidence="2">The sequence shown here is derived from an EMBL/GenBank/DDBJ whole genome shotgun (WGS) entry which is preliminary data.</text>
</comment>
<protein>
    <submittedName>
        <fullName evidence="2">Uncharacterized protein</fullName>
    </submittedName>
</protein>
<dbReference type="Proteomes" id="UP000824120">
    <property type="component" value="Chromosome 8"/>
</dbReference>
<evidence type="ECO:0000313" key="2">
    <source>
        <dbReference type="EMBL" id="KAG5590229.1"/>
    </source>
</evidence>
<evidence type="ECO:0000256" key="1">
    <source>
        <dbReference type="SAM" id="MobiDB-lite"/>
    </source>
</evidence>
<sequence>MWREDDSPIPPVLGPFESLASELKIMKEIMTRLPQGPGESYFEPRSYVLQSEFDAYLIDHRKQKSQLLNLEKAYAGLAKSQGELSISHSKMKKREKSKDKFFIRMWKGDKDELDASSDDGRDEDSEATDTNGEG</sequence>